<evidence type="ECO:0000256" key="10">
    <source>
        <dbReference type="ARBA" id="ARBA00023172"/>
    </source>
</evidence>
<reference evidence="16" key="1">
    <citation type="submission" date="2020-01" db="EMBL/GenBank/DDBJ databases">
        <title>'Steroidobacter agaridevorans' sp. nov., agar-degrading bacteria isolated from rhizosphere soils.</title>
        <authorList>
            <person name="Ikenaga M."/>
            <person name="Kataoka M."/>
            <person name="Murouchi A."/>
            <person name="Katsuragi S."/>
            <person name="Sakai M."/>
        </authorList>
    </citation>
    <scope>NUCLEOTIDE SEQUENCE [LARGE SCALE GENOMIC DNA]</scope>
    <source>
        <strain evidence="16">YU21-B</strain>
    </source>
</reference>
<dbReference type="Gene3D" id="3.30.420.10">
    <property type="entry name" value="Ribonuclease H-like superfamily/Ribonuclease H"/>
    <property type="match status" value="1"/>
</dbReference>
<keyword evidence="4 13" id="KW-0479">Metal-binding</keyword>
<dbReference type="InterPro" id="IPR002176">
    <property type="entry name" value="X-over_junc_endoDNase_RuvC"/>
</dbReference>
<keyword evidence="6 13" id="KW-0227">DNA damage</keyword>
<proteinExistence type="inferred from homology"/>
<evidence type="ECO:0000256" key="13">
    <source>
        <dbReference type="HAMAP-Rule" id="MF_00034"/>
    </source>
</evidence>
<dbReference type="GO" id="GO:0048476">
    <property type="term" value="C:Holliday junction resolvase complex"/>
    <property type="evidence" value="ECO:0007669"/>
    <property type="project" value="UniProtKB-UniRule"/>
</dbReference>
<comment type="cofactor">
    <cofactor evidence="13">
        <name>Mg(2+)</name>
        <dbReference type="ChEBI" id="CHEBI:18420"/>
    </cofactor>
    <text evidence="13">Binds 2 Mg(2+) ion per subunit.</text>
</comment>
<keyword evidence="2 13" id="KW-0963">Cytoplasm</keyword>
<protein>
    <recommendedName>
        <fullName evidence="13 14">Crossover junction endodeoxyribonuclease RuvC</fullName>
        <ecNumber evidence="13 14">3.1.21.10</ecNumber>
    </recommendedName>
    <alternativeName>
        <fullName evidence="13">Holliday junction nuclease RuvC</fullName>
    </alternativeName>
    <alternativeName>
        <fullName evidence="13">Holliday junction resolvase RuvC</fullName>
    </alternativeName>
</protein>
<dbReference type="PRINTS" id="PR00696">
    <property type="entry name" value="RSOLVASERUVC"/>
</dbReference>
<evidence type="ECO:0000256" key="1">
    <source>
        <dbReference type="ARBA" id="ARBA00009518"/>
    </source>
</evidence>
<sequence length="167" mass="17791">MRILGLDPGSLCTGYAVVETGPKVTYVVSGSIRARGASLADRLQEIFAGVDKLANQYQPDEVAIERVFMHRNADSALKLGQARGAALSATFAVRPRVFEYAPREVKLAVVGTGAAQKEQVQLMVRRLLNLSGPLGADAADALAIALCHAHSRNLDRQLQQLAAGLAQ</sequence>
<feature type="binding site" evidence="13">
    <location>
        <position position="137"/>
    </location>
    <ligand>
        <name>Mg(2+)</name>
        <dbReference type="ChEBI" id="CHEBI:18420"/>
        <label>1</label>
    </ligand>
</feature>
<dbReference type="AlphaFoldDB" id="A0A829YMP7"/>
<gene>
    <name evidence="13 15" type="primary">ruvC</name>
    <name evidence="15" type="ORF">GCM10011487_61220</name>
</gene>
<dbReference type="EC" id="3.1.21.10" evidence="13 14"/>
<evidence type="ECO:0000256" key="5">
    <source>
        <dbReference type="ARBA" id="ARBA00022759"/>
    </source>
</evidence>
<keyword evidence="7 13" id="KW-0378">Hydrolase</keyword>
<dbReference type="HAMAP" id="MF_00034">
    <property type="entry name" value="RuvC"/>
    <property type="match status" value="1"/>
</dbReference>
<dbReference type="GO" id="GO:0006281">
    <property type="term" value="P:DNA repair"/>
    <property type="evidence" value="ECO:0007669"/>
    <property type="project" value="UniProtKB-UniRule"/>
</dbReference>
<evidence type="ECO:0000256" key="12">
    <source>
        <dbReference type="ARBA" id="ARBA00029354"/>
    </source>
</evidence>
<accession>A0A829YMP7</accession>
<keyword evidence="3 13" id="KW-0540">Nuclease</keyword>
<keyword evidence="11 13" id="KW-0234">DNA repair</keyword>
<feature type="active site" evidence="13">
    <location>
        <position position="7"/>
    </location>
</feature>
<feature type="active site" evidence="13">
    <location>
        <position position="137"/>
    </location>
</feature>
<dbReference type="GO" id="GO:0008821">
    <property type="term" value="F:crossover junction DNA endonuclease activity"/>
    <property type="evidence" value="ECO:0007669"/>
    <property type="project" value="UniProtKB-UniRule"/>
</dbReference>
<dbReference type="GO" id="GO:0000287">
    <property type="term" value="F:magnesium ion binding"/>
    <property type="evidence" value="ECO:0007669"/>
    <property type="project" value="UniProtKB-UniRule"/>
</dbReference>
<comment type="catalytic activity">
    <reaction evidence="12 13">
        <text>Endonucleolytic cleavage at a junction such as a reciprocal single-stranded crossover between two homologous DNA duplexes (Holliday junction).</text>
        <dbReference type="EC" id="3.1.21.10"/>
    </reaction>
</comment>
<comment type="function">
    <text evidence="13">The RuvA-RuvB-RuvC complex processes Holliday junction (HJ) DNA during genetic recombination and DNA repair. Endonuclease that resolves HJ intermediates. Cleaves cruciform DNA by making single-stranded nicks across the HJ at symmetrical positions within the homologous arms, yielding a 5'-phosphate and a 3'-hydroxyl group; requires a central core of homology in the junction. The consensus cleavage sequence is 5'-(A/T)TT(C/G)-3'. Cleavage occurs on the 3'-side of the TT dinucleotide at the point of strand exchange. HJ branch migration catalyzed by RuvA-RuvB allows RuvC to scan DNA until it finds its consensus sequence, where it cleaves and resolves the cruciform DNA.</text>
</comment>
<comment type="similarity">
    <text evidence="1 13">Belongs to the RuvC family.</text>
</comment>
<dbReference type="GO" id="GO:0006310">
    <property type="term" value="P:DNA recombination"/>
    <property type="evidence" value="ECO:0007669"/>
    <property type="project" value="UniProtKB-UniRule"/>
</dbReference>
<dbReference type="Pfam" id="PF02075">
    <property type="entry name" value="RuvC"/>
    <property type="match status" value="1"/>
</dbReference>
<dbReference type="GO" id="GO:0003677">
    <property type="term" value="F:DNA binding"/>
    <property type="evidence" value="ECO:0007669"/>
    <property type="project" value="UniProtKB-KW"/>
</dbReference>
<keyword evidence="10 13" id="KW-0233">DNA recombination</keyword>
<dbReference type="CDD" id="cd16962">
    <property type="entry name" value="RuvC"/>
    <property type="match status" value="1"/>
</dbReference>
<evidence type="ECO:0000256" key="8">
    <source>
        <dbReference type="ARBA" id="ARBA00022842"/>
    </source>
</evidence>
<dbReference type="SUPFAM" id="SSF53098">
    <property type="entry name" value="Ribonuclease H-like"/>
    <property type="match status" value="1"/>
</dbReference>
<dbReference type="InterPro" id="IPR012337">
    <property type="entry name" value="RNaseH-like_sf"/>
</dbReference>
<dbReference type="Proteomes" id="UP000445000">
    <property type="component" value="Unassembled WGS sequence"/>
</dbReference>
<evidence type="ECO:0000256" key="4">
    <source>
        <dbReference type="ARBA" id="ARBA00022723"/>
    </source>
</evidence>
<name>A0A829YMP7_9GAMM</name>
<keyword evidence="8 13" id="KW-0460">Magnesium</keyword>
<dbReference type="GO" id="GO:0005737">
    <property type="term" value="C:cytoplasm"/>
    <property type="evidence" value="ECO:0007669"/>
    <property type="project" value="UniProtKB-SubCell"/>
</dbReference>
<dbReference type="NCBIfam" id="TIGR00228">
    <property type="entry name" value="ruvC"/>
    <property type="match status" value="1"/>
</dbReference>
<dbReference type="EMBL" id="BLJN01000008">
    <property type="protein sequence ID" value="GFE84122.1"/>
    <property type="molecule type" value="Genomic_DNA"/>
</dbReference>
<feature type="binding site" evidence="13">
    <location>
        <position position="65"/>
    </location>
    <ligand>
        <name>Mg(2+)</name>
        <dbReference type="ChEBI" id="CHEBI:18420"/>
        <label>2</label>
    </ligand>
</feature>
<comment type="caution">
    <text evidence="15">The sequence shown here is derived from an EMBL/GenBank/DDBJ whole genome shotgun (WGS) entry which is preliminary data.</text>
</comment>
<evidence type="ECO:0000256" key="11">
    <source>
        <dbReference type="ARBA" id="ARBA00023204"/>
    </source>
</evidence>
<evidence type="ECO:0000256" key="7">
    <source>
        <dbReference type="ARBA" id="ARBA00022801"/>
    </source>
</evidence>
<dbReference type="InterPro" id="IPR036397">
    <property type="entry name" value="RNaseH_sf"/>
</dbReference>
<comment type="subcellular location">
    <subcellularLocation>
        <location evidence="13">Cytoplasm</location>
    </subcellularLocation>
</comment>
<evidence type="ECO:0000256" key="3">
    <source>
        <dbReference type="ARBA" id="ARBA00022722"/>
    </source>
</evidence>
<comment type="subunit">
    <text evidence="13">Homodimer which binds Holliday junction (HJ) DNA. The HJ becomes 2-fold symmetrical on binding to RuvC with unstacked arms; it has a different conformation from HJ DNA in complex with RuvA. In the full resolvosome a probable DNA-RuvA(4)-RuvB(12)-RuvC(2) complex forms which resolves the HJ.</text>
</comment>
<dbReference type="InterPro" id="IPR020563">
    <property type="entry name" value="X-over_junc_endoDNase_Mg_BS"/>
</dbReference>
<keyword evidence="16" id="KW-1185">Reference proteome</keyword>
<evidence type="ECO:0000256" key="14">
    <source>
        <dbReference type="NCBIfam" id="TIGR00228"/>
    </source>
</evidence>
<feature type="active site" evidence="13">
    <location>
        <position position="65"/>
    </location>
</feature>
<evidence type="ECO:0000256" key="2">
    <source>
        <dbReference type="ARBA" id="ARBA00022490"/>
    </source>
</evidence>
<dbReference type="PANTHER" id="PTHR30194:SF3">
    <property type="entry name" value="CROSSOVER JUNCTION ENDODEOXYRIBONUCLEASE RUVC"/>
    <property type="match status" value="1"/>
</dbReference>
<dbReference type="FunFam" id="3.30.420.10:FF:000002">
    <property type="entry name" value="Crossover junction endodeoxyribonuclease RuvC"/>
    <property type="match status" value="1"/>
</dbReference>
<dbReference type="PROSITE" id="PS01321">
    <property type="entry name" value="RUVC"/>
    <property type="match status" value="1"/>
</dbReference>
<evidence type="ECO:0000256" key="6">
    <source>
        <dbReference type="ARBA" id="ARBA00022763"/>
    </source>
</evidence>
<feature type="binding site" evidence="13">
    <location>
        <position position="7"/>
    </location>
    <ligand>
        <name>Mg(2+)</name>
        <dbReference type="ChEBI" id="CHEBI:18420"/>
        <label>1</label>
    </ligand>
</feature>
<keyword evidence="5 13" id="KW-0255">Endonuclease</keyword>
<organism evidence="15 16">
    <name type="scientific">Steroidobacter agaridevorans</name>
    <dbReference type="NCBI Taxonomy" id="2695856"/>
    <lineage>
        <taxon>Bacteria</taxon>
        <taxon>Pseudomonadati</taxon>
        <taxon>Pseudomonadota</taxon>
        <taxon>Gammaproteobacteria</taxon>
        <taxon>Steroidobacterales</taxon>
        <taxon>Steroidobacteraceae</taxon>
        <taxon>Steroidobacter</taxon>
    </lineage>
</organism>
<evidence type="ECO:0000313" key="16">
    <source>
        <dbReference type="Proteomes" id="UP000445000"/>
    </source>
</evidence>
<dbReference type="PANTHER" id="PTHR30194">
    <property type="entry name" value="CROSSOVER JUNCTION ENDODEOXYRIBONUCLEASE RUVC"/>
    <property type="match status" value="1"/>
</dbReference>
<keyword evidence="9 13" id="KW-0238">DNA-binding</keyword>
<evidence type="ECO:0000313" key="15">
    <source>
        <dbReference type="EMBL" id="GFE84122.1"/>
    </source>
</evidence>
<evidence type="ECO:0000256" key="9">
    <source>
        <dbReference type="ARBA" id="ARBA00023125"/>
    </source>
</evidence>